<feature type="transmembrane region" description="Helical" evidence="1">
    <location>
        <begin position="90"/>
        <end position="112"/>
    </location>
</feature>
<keyword evidence="1" id="KW-0472">Membrane</keyword>
<reference evidence="2 3" key="1">
    <citation type="submission" date="2014-02" db="EMBL/GenBank/DDBJ databases">
        <title>The small core and large imbalanced accessory genome model reveals a collaborative survival strategy of Sorangium cellulosum strains in nature.</title>
        <authorList>
            <person name="Han K."/>
            <person name="Peng R."/>
            <person name="Blom J."/>
            <person name="Li Y.-Z."/>
        </authorList>
    </citation>
    <scope>NUCLEOTIDE SEQUENCE [LARGE SCALE GENOMIC DNA]</scope>
    <source>
        <strain evidence="2 3">So0157-25</strain>
    </source>
</reference>
<keyword evidence="1" id="KW-1133">Transmembrane helix</keyword>
<feature type="transmembrane region" description="Helical" evidence="1">
    <location>
        <begin position="56"/>
        <end position="78"/>
    </location>
</feature>
<comment type="caution">
    <text evidence="2">The sequence shown here is derived from an EMBL/GenBank/DDBJ whole genome shotgun (WGS) entry which is preliminary data.</text>
</comment>
<feature type="transmembrane region" description="Helical" evidence="1">
    <location>
        <begin position="124"/>
        <end position="145"/>
    </location>
</feature>
<protein>
    <submittedName>
        <fullName evidence="2">Uncharacterized protein</fullName>
    </submittedName>
</protein>
<accession>A0A150PBK8</accession>
<keyword evidence="1" id="KW-0812">Transmembrane</keyword>
<proteinExistence type="predicted"/>
<evidence type="ECO:0000313" key="3">
    <source>
        <dbReference type="Proteomes" id="UP000075420"/>
    </source>
</evidence>
<dbReference type="AlphaFoldDB" id="A0A150PBK8"/>
<dbReference type="Proteomes" id="UP000075420">
    <property type="component" value="Unassembled WGS sequence"/>
</dbReference>
<evidence type="ECO:0000313" key="2">
    <source>
        <dbReference type="EMBL" id="KYF53060.1"/>
    </source>
</evidence>
<name>A0A150PBK8_SORCE</name>
<sequence length="157" mass="15599">MDLRAVDAVVAVTGAGIAFASGMAFAGKLVESGRRRSSAVAGAPAPCAPWIFRHPFVSLACAVLIVDLILLPLAYAGVVEAPSAIRGAGVLGGAALLVILAACALFGAWWRATRALWAGARRSPFFAGAVTACGLVAAVGAYLLASAALGLSPALPA</sequence>
<dbReference type="EMBL" id="JELY01002289">
    <property type="protein sequence ID" value="KYF53060.1"/>
    <property type="molecule type" value="Genomic_DNA"/>
</dbReference>
<gene>
    <name evidence="2" type="ORF">BE08_36645</name>
</gene>
<evidence type="ECO:0000256" key="1">
    <source>
        <dbReference type="SAM" id="Phobius"/>
    </source>
</evidence>
<organism evidence="2 3">
    <name type="scientific">Sorangium cellulosum</name>
    <name type="common">Polyangium cellulosum</name>
    <dbReference type="NCBI Taxonomy" id="56"/>
    <lineage>
        <taxon>Bacteria</taxon>
        <taxon>Pseudomonadati</taxon>
        <taxon>Myxococcota</taxon>
        <taxon>Polyangia</taxon>
        <taxon>Polyangiales</taxon>
        <taxon>Polyangiaceae</taxon>
        <taxon>Sorangium</taxon>
    </lineage>
</organism>
<feature type="transmembrane region" description="Helical" evidence="1">
    <location>
        <begin position="6"/>
        <end position="26"/>
    </location>
</feature>